<gene>
    <name evidence="3" type="ORF">BO97DRAFT_442426</name>
</gene>
<evidence type="ECO:0000256" key="1">
    <source>
        <dbReference type="SAM" id="Phobius"/>
    </source>
</evidence>
<evidence type="ECO:0000313" key="4">
    <source>
        <dbReference type="Proteomes" id="UP000248961"/>
    </source>
</evidence>
<dbReference type="VEuPathDB" id="FungiDB:BO97DRAFT_442426"/>
<proteinExistence type="predicted"/>
<dbReference type="Pfam" id="PF01979">
    <property type="entry name" value="Amidohydro_1"/>
    <property type="match status" value="1"/>
</dbReference>
<accession>A0A395I199</accession>
<dbReference type="InterPro" id="IPR050138">
    <property type="entry name" value="DHOase/Allantoinase_Hydrolase"/>
</dbReference>
<dbReference type="GO" id="GO:0005737">
    <property type="term" value="C:cytoplasm"/>
    <property type="evidence" value="ECO:0007669"/>
    <property type="project" value="TreeGrafter"/>
</dbReference>
<dbReference type="GeneID" id="37202545"/>
<dbReference type="InterPro" id="IPR032466">
    <property type="entry name" value="Metal_Hydrolase"/>
</dbReference>
<keyword evidence="1" id="KW-1133">Transmembrane helix</keyword>
<feature type="transmembrane region" description="Helical" evidence="1">
    <location>
        <begin position="21"/>
        <end position="42"/>
    </location>
</feature>
<dbReference type="PANTHER" id="PTHR43668:SF5">
    <property type="entry name" value="AMIDOHYDROLASE 3 DOMAIN-CONTAINING PROTEIN"/>
    <property type="match status" value="1"/>
</dbReference>
<evidence type="ECO:0000259" key="2">
    <source>
        <dbReference type="Pfam" id="PF01979"/>
    </source>
</evidence>
<dbReference type="Gene3D" id="3.20.20.140">
    <property type="entry name" value="Metal-dependent hydrolases"/>
    <property type="match status" value="2"/>
</dbReference>
<keyword evidence="1" id="KW-0472">Membrane</keyword>
<dbReference type="SUPFAM" id="SSF51338">
    <property type="entry name" value="Composite domain of metallo-dependent hydrolases"/>
    <property type="match status" value="1"/>
</dbReference>
<feature type="domain" description="Amidohydrolase-related" evidence="2">
    <location>
        <begin position="426"/>
        <end position="497"/>
    </location>
</feature>
<dbReference type="PANTHER" id="PTHR43668">
    <property type="entry name" value="ALLANTOINASE"/>
    <property type="match status" value="1"/>
</dbReference>
<dbReference type="InterPro" id="IPR006680">
    <property type="entry name" value="Amidohydro-rel"/>
</dbReference>
<dbReference type="GO" id="GO:0006145">
    <property type="term" value="P:purine nucleobase catabolic process"/>
    <property type="evidence" value="ECO:0007669"/>
    <property type="project" value="TreeGrafter"/>
</dbReference>
<sequence>MGQTVEISRSRSPHTSRRWGLYLIPAILIFSWTQFSFLPRLLSSDHPATQRLSQHRLEQLEQHLQACSDLHRPPVEYDQPTAANRVNPRWKAKNGQSQAIVLRNATLFDGDRTINYPVDITFHKGVITHIKPTSQHDFAYLAIHDALVLNLDGQFVTPGLVDMHSHHIAVSSPILPATIDVDEVHPGFGPLTPFVSVLDALKAYDPVATIVASGGVTSSLILPGSENIMGGEGIPVKNLRREEGEEELVEELLLEHGVPKNERRRFMKMACGENPKDVHGHTRMGNSFLFRKHMKTARLLLRKQDDWCLAAAAARETGDEKAIADLMKDGGLPSDIDLDSSVAMLRGQVGVNIHCYESEDIEGMIRHSEEFGFRIQAFHHALEAWRVPDAIRNTGQNITVATYSHLAHYKHEAYDATLYGGKIVTEHGVPVAYISDGSTESQAAEAHSFGLPEAQALQSVTSTPARSLGLAHRIGYVQPGYDADLVIWDSHPLSNGATPFQHHLHQAGHSPKATDKASICNQATNPDAQIIITGIAKILIPDLHQPTDTTNLTLVFTSGRITCLGAANECLASTANATAIHLQNGHLLPGLTAVTAGLGLQDILAEPSTGDGHVPSDTTTQGNNLIHAKHGLHLTGSKDLQRARLGGITTAITAPLVQDTNPVFLRGVSVAFKVSNPGSGSNSHNTNNQNNENPLNTAILTPDVGLHLTIGQSGKTSLTPTISSQISLLRMRLSRNHQPAERTPDEESIYTQIANSTLPLIIHVHNHHDILHLVRIKHDFPDVYLVLLGATEAPLVASELAGAEIPVLFTGLRPNPDSWEVRDALVGKPVTEAGLKLLVEAGVRVGLVQAGPSDSGIHNLGIDAGFARKVAGLSEQRAVDLVSRDVLEILRLGRRGEVDGESDGEEGGFEGDFVVYEGNPLDWGASVVLTVDGGLHRVVECWPEAS</sequence>
<dbReference type="Proteomes" id="UP000248961">
    <property type="component" value="Unassembled WGS sequence"/>
</dbReference>
<organism evidence="3 4">
    <name type="scientific">Aspergillus homomorphus (strain CBS 101889)</name>
    <dbReference type="NCBI Taxonomy" id="1450537"/>
    <lineage>
        <taxon>Eukaryota</taxon>
        <taxon>Fungi</taxon>
        <taxon>Dikarya</taxon>
        <taxon>Ascomycota</taxon>
        <taxon>Pezizomycotina</taxon>
        <taxon>Eurotiomycetes</taxon>
        <taxon>Eurotiomycetidae</taxon>
        <taxon>Eurotiales</taxon>
        <taxon>Aspergillaceae</taxon>
        <taxon>Aspergillus</taxon>
        <taxon>Aspergillus subgen. Circumdati</taxon>
    </lineage>
</organism>
<dbReference type="SUPFAM" id="SSF51556">
    <property type="entry name" value="Metallo-dependent hydrolases"/>
    <property type="match status" value="1"/>
</dbReference>
<keyword evidence="1" id="KW-0812">Transmembrane</keyword>
<dbReference type="OrthoDB" id="10258955at2759"/>
<reference evidence="3 4" key="1">
    <citation type="submission" date="2018-02" db="EMBL/GenBank/DDBJ databases">
        <title>The genomes of Aspergillus section Nigri reveals drivers in fungal speciation.</title>
        <authorList>
            <consortium name="DOE Joint Genome Institute"/>
            <person name="Vesth T.C."/>
            <person name="Nybo J."/>
            <person name="Theobald S."/>
            <person name="Brandl J."/>
            <person name="Frisvad J.C."/>
            <person name="Nielsen K.F."/>
            <person name="Lyhne E.K."/>
            <person name="Kogle M.E."/>
            <person name="Kuo A."/>
            <person name="Riley R."/>
            <person name="Clum A."/>
            <person name="Nolan M."/>
            <person name="Lipzen A."/>
            <person name="Salamov A."/>
            <person name="Henrissat B."/>
            <person name="Wiebenga A."/>
            <person name="De vries R.P."/>
            <person name="Grigoriev I.V."/>
            <person name="Mortensen U.H."/>
            <person name="Andersen M.R."/>
            <person name="Baker S.E."/>
        </authorList>
    </citation>
    <scope>NUCLEOTIDE SEQUENCE [LARGE SCALE GENOMIC DNA]</scope>
    <source>
        <strain evidence="3 4">CBS 101889</strain>
    </source>
</reference>
<dbReference type="RefSeq" id="XP_025552547.1">
    <property type="nucleotide sequence ID" value="XM_025698256.1"/>
</dbReference>
<dbReference type="GO" id="GO:0004038">
    <property type="term" value="F:allantoinase activity"/>
    <property type="evidence" value="ECO:0007669"/>
    <property type="project" value="TreeGrafter"/>
</dbReference>
<dbReference type="AlphaFoldDB" id="A0A395I199"/>
<protein>
    <recommendedName>
        <fullName evidence="2">Amidohydrolase-related domain-containing protein</fullName>
    </recommendedName>
</protein>
<keyword evidence="4" id="KW-1185">Reference proteome</keyword>
<dbReference type="STRING" id="1450537.A0A395I199"/>
<dbReference type="InterPro" id="IPR011059">
    <property type="entry name" value="Metal-dep_hydrolase_composite"/>
</dbReference>
<evidence type="ECO:0000313" key="3">
    <source>
        <dbReference type="EMBL" id="RAL13393.1"/>
    </source>
</evidence>
<name>A0A395I199_ASPHC</name>
<dbReference type="EMBL" id="KZ824279">
    <property type="protein sequence ID" value="RAL13393.1"/>
    <property type="molecule type" value="Genomic_DNA"/>
</dbReference>